<evidence type="ECO:0000256" key="1">
    <source>
        <dbReference type="SAM" id="Phobius"/>
    </source>
</evidence>
<feature type="transmembrane region" description="Helical" evidence="1">
    <location>
        <begin position="46"/>
        <end position="65"/>
    </location>
</feature>
<protein>
    <submittedName>
        <fullName evidence="2">Uncharacterized protein</fullName>
    </submittedName>
</protein>
<keyword evidence="1" id="KW-0812">Transmembrane</keyword>
<dbReference type="STRING" id="1423753.FD28_GL001054"/>
<accession>A0A0R1UR40</accession>
<feature type="transmembrane region" description="Helical" evidence="1">
    <location>
        <begin position="20"/>
        <end position="40"/>
    </location>
</feature>
<evidence type="ECO:0000313" key="3">
    <source>
        <dbReference type="Proteomes" id="UP000051580"/>
    </source>
</evidence>
<dbReference type="AlphaFoldDB" id="A0A0R1UR40"/>
<keyword evidence="1" id="KW-1133">Transmembrane helix</keyword>
<comment type="caution">
    <text evidence="2">The sequence shown here is derived from an EMBL/GenBank/DDBJ whole genome shotgun (WGS) entry which is preliminary data.</text>
</comment>
<dbReference type="Proteomes" id="UP000051580">
    <property type="component" value="Unassembled WGS sequence"/>
</dbReference>
<name>A0A0R1UR40_9LACO</name>
<dbReference type="EMBL" id="AZFS01000061">
    <property type="protein sequence ID" value="KRL93864.1"/>
    <property type="molecule type" value="Genomic_DNA"/>
</dbReference>
<sequence>MKMRLLIEREATGMRYDWRYGFHSFWFLMTLMLMMSPVIFIDRLTVKHFALGTMAAILIVDYLFTRQYPYFNRFGRQGFSGLLSIGFFVVMVAVAPYFGYWSPSAWGFVSFCVASFGGSLDGRIAHPTDILVSQTRAQLRKKAEILRKPMPR</sequence>
<keyword evidence="3" id="KW-1185">Reference proteome</keyword>
<proteinExistence type="predicted"/>
<evidence type="ECO:0000313" key="2">
    <source>
        <dbReference type="EMBL" id="KRL93864.1"/>
    </source>
</evidence>
<keyword evidence="1" id="KW-0472">Membrane</keyword>
<feature type="transmembrane region" description="Helical" evidence="1">
    <location>
        <begin position="77"/>
        <end position="98"/>
    </location>
</feature>
<dbReference type="RefSeq" id="WP_235806885.1">
    <property type="nucleotide sequence ID" value="NZ_AZFS01000061.1"/>
</dbReference>
<organism evidence="2 3">
    <name type="scientific">Levilactobacillus hammesii DSM 16381</name>
    <dbReference type="NCBI Taxonomy" id="1423753"/>
    <lineage>
        <taxon>Bacteria</taxon>
        <taxon>Bacillati</taxon>
        <taxon>Bacillota</taxon>
        <taxon>Bacilli</taxon>
        <taxon>Lactobacillales</taxon>
        <taxon>Lactobacillaceae</taxon>
        <taxon>Levilactobacillus</taxon>
    </lineage>
</organism>
<dbReference type="PATRIC" id="fig|1423753.3.peg.1095"/>
<reference evidence="2 3" key="1">
    <citation type="journal article" date="2015" name="Genome Announc.">
        <title>Expanding the biotechnology potential of lactobacilli through comparative genomics of 213 strains and associated genera.</title>
        <authorList>
            <person name="Sun Z."/>
            <person name="Harris H.M."/>
            <person name="McCann A."/>
            <person name="Guo C."/>
            <person name="Argimon S."/>
            <person name="Zhang W."/>
            <person name="Yang X."/>
            <person name="Jeffery I.B."/>
            <person name="Cooney J.C."/>
            <person name="Kagawa T.F."/>
            <person name="Liu W."/>
            <person name="Song Y."/>
            <person name="Salvetti E."/>
            <person name="Wrobel A."/>
            <person name="Rasinkangas P."/>
            <person name="Parkhill J."/>
            <person name="Rea M.C."/>
            <person name="O'Sullivan O."/>
            <person name="Ritari J."/>
            <person name="Douillard F.P."/>
            <person name="Paul Ross R."/>
            <person name="Yang R."/>
            <person name="Briner A.E."/>
            <person name="Felis G.E."/>
            <person name="de Vos W.M."/>
            <person name="Barrangou R."/>
            <person name="Klaenhammer T.R."/>
            <person name="Caufield P.W."/>
            <person name="Cui Y."/>
            <person name="Zhang H."/>
            <person name="O'Toole P.W."/>
        </authorList>
    </citation>
    <scope>NUCLEOTIDE SEQUENCE [LARGE SCALE GENOMIC DNA]</scope>
    <source>
        <strain evidence="2 3">DSM 16381</strain>
    </source>
</reference>
<gene>
    <name evidence="2" type="ORF">FD28_GL001054</name>
</gene>